<comment type="caution">
    <text evidence="10">The sequence shown here is derived from an EMBL/GenBank/DDBJ whole genome shotgun (WGS) entry which is preliminary data.</text>
</comment>
<evidence type="ECO:0000313" key="11">
    <source>
        <dbReference type="Proteomes" id="UP000182235"/>
    </source>
</evidence>
<name>A0A1J9PQ97_9EURO</name>
<organism evidence="10 11">
    <name type="scientific">Emergomyces pasteurianus Ep9510</name>
    <dbReference type="NCBI Taxonomy" id="1447872"/>
    <lineage>
        <taxon>Eukaryota</taxon>
        <taxon>Fungi</taxon>
        <taxon>Dikarya</taxon>
        <taxon>Ascomycota</taxon>
        <taxon>Pezizomycotina</taxon>
        <taxon>Eurotiomycetes</taxon>
        <taxon>Eurotiomycetidae</taxon>
        <taxon>Onygenales</taxon>
        <taxon>Ajellomycetaceae</taxon>
        <taxon>Emergomyces</taxon>
    </lineage>
</organism>
<feature type="chain" id="PRO_5012362857" description="L-type lectin-like domain-containing protein" evidence="8">
    <location>
        <begin position="24"/>
        <end position="413"/>
    </location>
</feature>
<evidence type="ECO:0000313" key="10">
    <source>
        <dbReference type="EMBL" id="OJD18640.1"/>
    </source>
</evidence>
<dbReference type="GO" id="GO:0000139">
    <property type="term" value="C:Golgi membrane"/>
    <property type="evidence" value="ECO:0007669"/>
    <property type="project" value="TreeGrafter"/>
</dbReference>
<dbReference type="STRING" id="1447872.A0A1J9PQ97"/>
<dbReference type="InterPro" id="IPR051136">
    <property type="entry name" value="Intracellular_Lectin-GPT"/>
</dbReference>
<sequence length="413" mass="46376">MVRSWSITNFLILASAFVSVAQADTIIEKASFGHNGKISRDKNSISGWLLHGTGHIPQQMSDRIILTPPHTGNKRGSLWAEQPFDGSEWSVDFQFRSNGEEGGSGNLQLWYVKDGLAKISTGSIYTVGPFDGFALTIDMHGGRGGSVRGFLNDGTTNYNNANVDSLAFGHCDYSYRNLGRLSLIQIKQTRSTFEVFLPTGNTFGITAASADNPDSFEIFKFALSVPDSASPGRQPYQRRPYDSQQIPSNRQNENPKRQGEPNVANNPVDNRLNDLQNRFQVLMGMTERLLSEMQSLSSKVDERHQDTLKKLSPSRDQAGQIEQRMQRIENMLQAVQKEMKDSELKKQLNKLQDSLKSSHSGVIDYLQSTSHEIRSSTPRMGFFIFLMVAFQLSLAASYIVYKRRRSNMPKKFL</sequence>
<protein>
    <recommendedName>
        <fullName evidence="9">L-type lectin-like domain-containing protein</fullName>
    </recommendedName>
</protein>
<keyword evidence="11" id="KW-1185">Reference proteome</keyword>
<evidence type="ECO:0000259" key="9">
    <source>
        <dbReference type="PROSITE" id="PS51328"/>
    </source>
</evidence>
<keyword evidence="5 7" id="KW-0472">Membrane</keyword>
<evidence type="ECO:0000256" key="2">
    <source>
        <dbReference type="ARBA" id="ARBA00022692"/>
    </source>
</evidence>
<evidence type="ECO:0000256" key="4">
    <source>
        <dbReference type="ARBA" id="ARBA00022989"/>
    </source>
</evidence>
<feature type="region of interest" description="Disordered" evidence="6">
    <location>
        <begin position="300"/>
        <end position="319"/>
    </location>
</feature>
<evidence type="ECO:0000256" key="3">
    <source>
        <dbReference type="ARBA" id="ARBA00022729"/>
    </source>
</evidence>
<dbReference type="OrthoDB" id="10265193at2759"/>
<proteinExistence type="predicted"/>
<keyword evidence="2 7" id="KW-0812">Transmembrane</keyword>
<evidence type="ECO:0000256" key="8">
    <source>
        <dbReference type="SAM" id="SignalP"/>
    </source>
</evidence>
<evidence type="ECO:0000256" key="1">
    <source>
        <dbReference type="ARBA" id="ARBA00004479"/>
    </source>
</evidence>
<dbReference type="PANTHER" id="PTHR12223">
    <property type="entry name" value="VESICULAR MANNOSE-BINDING LECTIN"/>
    <property type="match status" value="1"/>
</dbReference>
<feature type="signal peptide" evidence="8">
    <location>
        <begin position="1"/>
        <end position="23"/>
    </location>
</feature>
<reference evidence="10 11" key="1">
    <citation type="submission" date="2015-07" db="EMBL/GenBank/DDBJ databases">
        <title>Emmonsia species relationships and genome sequence.</title>
        <authorList>
            <consortium name="The Broad Institute Genomics Platform"/>
            <person name="Cuomo C.A."/>
            <person name="Munoz J.F."/>
            <person name="Imamovic A."/>
            <person name="Priest M.E."/>
            <person name="Young S."/>
            <person name="Clay O.K."/>
            <person name="McEwen J.G."/>
        </authorList>
    </citation>
    <scope>NUCLEOTIDE SEQUENCE [LARGE SCALE GENOMIC DNA]</scope>
    <source>
        <strain evidence="10 11">UAMH 9510</strain>
    </source>
</reference>
<feature type="compositionally biased region" description="Basic and acidic residues" evidence="6">
    <location>
        <begin position="300"/>
        <end position="309"/>
    </location>
</feature>
<dbReference type="GO" id="GO:0005793">
    <property type="term" value="C:endoplasmic reticulum-Golgi intermediate compartment"/>
    <property type="evidence" value="ECO:0007669"/>
    <property type="project" value="TreeGrafter"/>
</dbReference>
<dbReference type="GO" id="GO:0006888">
    <property type="term" value="P:endoplasmic reticulum to Golgi vesicle-mediated transport"/>
    <property type="evidence" value="ECO:0007669"/>
    <property type="project" value="TreeGrafter"/>
</dbReference>
<dbReference type="SUPFAM" id="SSF49899">
    <property type="entry name" value="Concanavalin A-like lectins/glucanases"/>
    <property type="match status" value="1"/>
</dbReference>
<dbReference type="InterPro" id="IPR005052">
    <property type="entry name" value="Lectin_leg"/>
</dbReference>
<evidence type="ECO:0000256" key="5">
    <source>
        <dbReference type="ARBA" id="ARBA00023136"/>
    </source>
</evidence>
<dbReference type="PROSITE" id="PS51328">
    <property type="entry name" value="L_LECTIN_LIKE"/>
    <property type="match status" value="1"/>
</dbReference>
<dbReference type="GO" id="GO:0005789">
    <property type="term" value="C:endoplasmic reticulum membrane"/>
    <property type="evidence" value="ECO:0007669"/>
    <property type="project" value="TreeGrafter"/>
</dbReference>
<comment type="subcellular location">
    <subcellularLocation>
        <location evidence="1">Membrane</location>
        <topology evidence="1">Single-pass type I membrane protein</topology>
    </subcellularLocation>
</comment>
<dbReference type="GO" id="GO:0030134">
    <property type="term" value="C:COPII-coated ER to Golgi transport vesicle"/>
    <property type="evidence" value="ECO:0007669"/>
    <property type="project" value="TreeGrafter"/>
</dbReference>
<dbReference type="VEuPathDB" id="FungiDB:AJ78_01336"/>
<accession>A0A1J9PQ97</accession>
<feature type="domain" description="L-type lectin-like" evidence="9">
    <location>
        <begin position="24"/>
        <end position="226"/>
    </location>
</feature>
<dbReference type="GO" id="GO:0005537">
    <property type="term" value="F:D-mannose binding"/>
    <property type="evidence" value="ECO:0007669"/>
    <property type="project" value="TreeGrafter"/>
</dbReference>
<keyword evidence="4 7" id="KW-1133">Transmembrane helix</keyword>
<keyword evidence="3 8" id="KW-0732">Signal</keyword>
<dbReference type="InterPro" id="IPR013320">
    <property type="entry name" value="ConA-like_dom_sf"/>
</dbReference>
<evidence type="ECO:0000256" key="6">
    <source>
        <dbReference type="SAM" id="MobiDB-lite"/>
    </source>
</evidence>
<dbReference type="Gene3D" id="2.60.120.200">
    <property type="match status" value="1"/>
</dbReference>
<feature type="region of interest" description="Disordered" evidence="6">
    <location>
        <begin position="228"/>
        <end position="271"/>
    </location>
</feature>
<feature type="compositionally biased region" description="Polar residues" evidence="6">
    <location>
        <begin position="242"/>
        <end position="252"/>
    </location>
</feature>
<dbReference type="Pfam" id="PF03388">
    <property type="entry name" value="Lectin_leg-like"/>
    <property type="match status" value="1"/>
</dbReference>
<dbReference type="AlphaFoldDB" id="A0A1J9PQ97"/>
<feature type="transmembrane region" description="Helical" evidence="7">
    <location>
        <begin position="380"/>
        <end position="401"/>
    </location>
</feature>
<dbReference type="EMBL" id="LGRN01000029">
    <property type="protein sequence ID" value="OJD18640.1"/>
    <property type="molecule type" value="Genomic_DNA"/>
</dbReference>
<dbReference type="Proteomes" id="UP000182235">
    <property type="component" value="Unassembled WGS sequence"/>
</dbReference>
<dbReference type="PANTHER" id="PTHR12223:SF28">
    <property type="entry name" value="LECTIN, MANNOSE BINDING 1 LIKE"/>
    <property type="match status" value="1"/>
</dbReference>
<gene>
    <name evidence="10" type="ORF">AJ78_01336</name>
</gene>
<evidence type="ECO:0000256" key="7">
    <source>
        <dbReference type="SAM" id="Phobius"/>
    </source>
</evidence>